<dbReference type="InterPro" id="IPR002711">
    <property type="entry name" value="HNH"/>
</dbReference>
<feature type="domain" description="HNH" evidence="2">
    <location>
        <begin position="32"/>
        <end position="73"/>
    </location>
</feature>
<evidence type="ECO:0000259" key="2">
    <source>
        <dbReference type="Pfam" id="PF01844"/>
    </source>
</evidence>
<name>A0A1Y2JW19_BRAJP</name>
<dbReference type="GO" id="GO:0008270">
    <property type="term" value="F:zinc ion binding"/>
    <property type="evidence" value="ECO:0007669"/>
    <property type="project" value="InterPro"/>
</dbReference>
<reference evidence="3 4" key="1">
    <citation type="submission" date="2017-03" db="EMBL/GenBank/DDBJ databases">
        <title>Whole genome sequences of fourteen strains of Bradyrhizobium canariense and one strain of Bradyrhizobium japonicum isolated from Lupinus (Papilionoideae: Genisteae) species in Algeria.</title>
        <authorList>
            <person name="Crovadore J."/>
            <person name="Chekireb D."/>
            <person name="Brachmann A."/>
            <person name="Chablais R."/>
            <person name="Cochard B."/>
            <person name="Lefort F."/>
        </authorList>
    </citation>
    <scope>NUCLEOTIDE SEQUENCE [LARGE SCALE GENOMIC DNA]</scope>
    <source>
        <strain evidence="3 4">UBMA197</strain>
    </source>
</reference>
<dbReference type="Proteomes" id="UP000193335">
    <property type="component" value="Unassembled WGS sequence"/>
</dbReference>
<dbReference type="GO" id="GO:0004519">
    <property type="term" value="F:endonuclease activity"/>
    <property type="evidence" value="ECO:0007669"/>
    <property type="project" value="InterPro"/>
</dbReference>
<evidence type="ECO:0000256" key="1">
    <source>
        <dbReference type="SAM" id="MobiDB-lite"/>
    </source>
</evidence>
<dbReference type="InterPro" id="IPR003615">
    <property type="entry name" value="HNH_nuc"/>
</dbReference>
<accession>A0A1Y2JW19</accession>
<sequence>MRTVPEWIGKTDDTPVPPHVRVRVFERFNGVCCECGVKIRGRRWVCDHRKAIVNGGENRESNLGPIHEACDRAVKTPRDVAEKGINNRVRMKHLGIKKRKGRPMPGSRDSGIKMKIGGGWERR</sequence>
<proteinExistence type="predicted"/>
<dbReference type="EMBL" id="NAFL01000198">
    <property type="protein sequence ID" value="OSJ36312.1"/>
    <property type="molecule type" value="Genomic_DNA"/>
</dbReference>
<protein>
    <recommendedName>
        <fullName evidence="2">HNH domain-containing protein</fullName>
    </recommendedName>
</protein>
<dbReference type="Pfam" id="PF01844">
    <property type="entry name" value="HNH"/>
    <property type="match status" value="1"/>
</dbReference>
<dbReference type="Gene3D" id="1.10.30.50">
    <property type="match status" value="1"/>
</dbReference>
<gene>
    <name evidence="3" type="ORF">BSZ19_04845</name>
</gene>
<dbReference type="AlphaFoldDB" id="A0A1Y2JW19"/>
<dbReference type="GO" id="GO:0003676">
    <property type="term" value="F:nucleic acid binding"/>
    <property type="evidence" value="ECO:0007669"/>
    <property type="project" value="InterPro"/>
</dbReference>
<evidence type="ECO:0000313" key="3">
    <source>
        <dbReference type="EMBL" id="OSJ36312.1"/>
    </source>
</evidence>
<organism evidence="3 4">
    <name type="scientific">Bradyrhizobium japonicum</name>
    <dbReference type="NCBI Taxonomy" id="375"/>
    <lineage>
        <taxon>Bacteria</taxon>
        <taxon>Pseudomonadati</taxon>
        <taxon>Pseudomonadota</taxon>
        <taxon>Alphaproteobacteria</taxon>
        <taxon>Hyphomicrobiales</taxon>
        <taxon>Nitrobacteraceae</taxon>
        <taxon>Bradyrhizobium</taxon>
    </lineage>
</organism>
<dbReference type="CDD" id="cd00085">
    <property type="entry name" value="HNHc"/>
    <property type="match status" value="1"/>
</dbReference>
<dbReference type="RefSeq" id="WP_085398700.1">
    <property type="nucleotide sequence ID" value="NZ_NAFL01000198.1"/>
</dbReference>
<evidence type="ECO:0000313" key="4">
    <source>
        <dbReference type="Proteomes" id="UP000193335"/>
    </source>
</evidence>
<comment type="caution">
    <text evidence="3">The sequence shown here is derived from an EMBL/GenBank/DDBJ whole genome shotgun (WGS) entry which is preliminary data.</text>
</comment>
<feature type="region of interest" description="Disordered" evidence="1">
    <location>
        <begin position="96"/>
        <end position="123"/>
    </location>
</feature>